<proteinExistence type="inferred from homology"/>
<sequence>MRLFRSPLVYLLGLSGGMFWCPFGIALTISEKVASLESLDGCSDKIAGLASFNVSMKELNLRLQGLYEEGTALRAAGCDDEEKWQTLRQQIKQVKEQIQEIETLWAAEIRERGNNPEDYALWHHPEATIYNLVADYGEDNVIYLVPQDIGMIKISALSRFTIPKEGFQECLEQLLSRLGIGIRKVGPWIKELYTTRKEGYGVVGVFSSRKDLDSLPPTSHIGYVITSKNIDVHADQHILKKCINTDTVQIDIFGGKLWIFGPVGEISELLKIYEFVQSDSARQEYRIVPLVKIDAAEMISILKAAFREDMVQENDKDNHSGGLKVVPLQYHGRSLFLSGTVALVHQAIDLIRDLEESIENPTDKTVFWYNVKHSDPQELASLLSQVHDVFSGREGNSALSDSTVIGDSKTSAHIDTSTGMTAKEGSIKYGNFIADSKTGTLIMVVEREALSRIKMLLKKLDVPKKMVRIEVLLFERKLSNQHKSGLNLLRLGEEVCKKTVSSVSWTNAGILEFLFKGNTGSSIVPSYDLAYQFLMAQEDVRINASPSVITVNQTPAKIAIVEEMSIAVATENGKIQYNRAQYGIMIKMLPVINIGEEDGKNYISLETDITFDTTGKAPGDNPNVTRRNITNKVRIADGETVIIGGLRCKHVSDSQDSIPFLGEIPGIGKLFGMNATSDSQTEMFVFITPKILENPVEQQERHEEAILASRPGEIDEFRQALFASEEAAKAAYKKLDLISAVDLPASRLEGCEYDGR</sequence>
<organism evidence="9 10">
    <name type="scientific">Chlamydia avium</name>
    <dbReference type="NCBI Taxonomy" id="1457141"/>
    <lineage>
        <taxon>Bacteria</taxon>
        <taxon>Pseudomonadati</taxon>
        <taxon>Chlamydiota</taxon>
        <taxon>Chlamydiia</taxon>
        <taxon>Chlamydiales</taxon>
        <taxon>Chlamydiaceae</taxon>
        <taxon>Chlamydia/Chlamydophila group</taxon>
        <taxon>Chlamydia</taxon>
    </lineage>
</organism>
<evidence type="ECO:0000256" key="2">
    <source>
        <dbReference type="ARBA" id="ARBA00022729"/>
    </source>
</evidence>
<comment type="similarity">
    <text evidence="4">Belongs to the bacterial secretin family.</text>
</comment>
<dbReference type="Proteomes" id="UP000014821">
    <property type="component" value="Unassembled WGS sequence"/>
</dbReference>
<name>A0ABN0MTP7_9CHLA</name>
<keyword evidence="10" id="KW-1185">Reference proteome</keyword>
<evidence type="ECO:0000259" key="8">
    <source>
        <dbReference type="Pfam" id="PF03958"/>
    </source>
</evidence>
<feature type="domain" description="NolW-like" evidence="8">
    <location>
        <begin position="366"/>
        <end position="465"/>
    </location>
</feature>
<evidence type="ECO:0000256" key="5">
    <source>
        <dbReference type="RuleBase" id="RU004004"/>
    </source>
</evidence>
<dbReference type="EMBL" id="ATND01000001">
    <property type="protein sequence ID" value="EPP38844.1"/>
    <property type="molecule type" value="Genomic_DNA"/>
</dbReference>
<keyword evidence="5" id="KW-0813">Transport</keyword>
<dbReference type="InterPro" id="IPR050810">
    <property type="entry name" value="Bact_Secretion_Sys_Channel"/>
</dbReference>
<dbReference type="InterPro" id="IPR005644">
    <property type="entry name" value="NolW-like"/>
</dbReference>
<dbReference type="InterPro" id="IPR001775">
    <property type="entry name" value="GspD/PilQ"/>
</dbReference>
<comment type="caution">
    <text evidence="9">The sequence shown here is derived from an EMBL/GenBank/DDBJ whole genome shotgun (WGS) entry which is preliminary data.</text>
</comment>
<protein>
    <submittedName>
        <fullName evidence="9">Bacterial type II and III secretion system family protein</fullName>
    </submittedName>
</protein>
<dbReference type="Gene3D" id="3.30.1370.120">
    <property type="match status" value="1"/>
</dbReference>
<evidence type="ECO:0000259" key="7">
    <source>
        <dbReference type="Pfam" id="PF00263"/>
    </source>
</evidence>
<dbReference type="Pfam" id="PF03958">
    <property type="entry name" value="Secretin_N"/>
    <property type="match status" value="1"/>
</dbReference>
<feature type="transmembrane region" description="Helical" evidence="6">
    <location>
        <begin position="7"/>
        <end position="29"/>
    </location>
</feature>
<evidence type="ECO:0000256" key="1">
    <source>
        <dbReference type="ARBA" id="ARBA00004370"/>
    </source>
</evidence>
<feature type="domain" description="Type II/III secretion system secretin-like" evidence="7">
    <location>
        <begin position="535"/>
        <end position="692"/>
    </location>
</feature>
<evidence type="ECO:0000256" key="3">
    <source>
        <dbReference type="ARBA" id="ARBA00023136"/>
    </source>
</evidence>
<dbReference type="Pfam" id="PF00263">
    <property type="entry name" value="Secretin"/>
    <property type="match status" value="1"/>
</dbReference>
<keyword evidence="2" id="KW-0732">Signal</keyword>
<keyword evidence="6" id="KW-1133">Transmembrane helix</keyword>
<dbReference type="RefSeq" id="WP_020355641.1">
    <property type="nucleotide sequence ID" value="NZ_KE360587.1"/>
</dbReference>
<accession>A0ABN0MTP7</accession>
<reference evidence="9" key="1">
    <citation type="submission" date="2013-04" db="EMBL/GenBank/DDBJ databases">
        <title>Genome sequence of Chlamydia psittaci 10_881_SC42.</title>
        <authorList>
            <person name="Huot-Creasy H."/>
            <person name="McCracken C.L."/>
            <person name="Humphries M."/>
            <person name="Sachse K."/>
            <person name="Laroucau K."/>
            <person name="Bavoil P."/>
            <person name="Myers G.S."/>
        </authorList>
    </citation>
    <scope>NUCLEOTIDE SEQUENCE [LARGE SCALE GENOMIC DNA]</scope>
    <source>
        <strain evidence="9">10_881_SC42</strain>
    </source>
</reference>
<evidence type="ECO:0000256" key="4">
    <source>
        <dbReference type="RuleBase" id="RU004003"/>
    </source>
</evidence>
<dbReference type="PANTHER" id="PTHR30332:SF24">
    <property type="entry name" value="SECRETIN GSPD-RELATED"/>
    <property type="match status" value="1"/>
</dbReference>
<dbReference type="PANTHER" id="PTHR30332">
    <property type="entry name" value="PROBABLE GENERAL SECRETION PATHWAY PROTEIN D"/>
    <property type="match status" value="1"/>
</dbReference>
<evidence type="ECO:0000256" key="6">
    <source>
        <dbReference type="SAM" id="Phobius"/>
    </source>
</evidence>
<evidence type="ECO:0000313" key="9">
    <source>
        <dbReference type="EMBL" id="EPP38844.1"/>
    </source>
</evidence>
<keyword evidence="6" id="KW-0812">Transmembrane</keyword>
<comment type="subcellular location">
    <subcellularLocation>
        <location evidence="5">Cell outer membrane</location>
    </subcellularLocation>
    <subcellularLocation>
        <location evidence="1">Membrane</location>
    </subcellularLocation>
</comment>
<evidence type="ECO:0000313" key="10">
    <source>
        <dbReference type="Proteomes" id="UP000014821"/>
    </source>
</evidence>
<dbReference type="InterPro" id="IPR038591">
    <property type="entry name" value="NolW-like_sf"/>
</dbReference>
<gene>
    <name evidence="9" type="ORF">CP10881SC42_0158</name>
</gene>
<dbReference type="InterPro" id="IPR004846">
    <property type="entry name" value="T2SS/T3SS_dom"/>
</dbReference>
<dbReference type="PRINTS" id="PR00811">
    <property type="entry name" value="BCTERIALGSPD"/>
</dbReference>
<keyword evidence="3 6" id="KW-0472">Membrane</keyword>